<evidence type="ECO:0000313" key="11">
    <source>
        <dbReference type="EMBL" id="PJE62620.1"/>
    </source>
</evidence>
<dbReference type="PROSITE" id="PS51352">
    <property type="entry name" value="THIOREDOXIN_2"/>
    <property type="match status" value="1"/>
</dbReference>
<evidence type="ECO:0000256" key="9">
    <source>
        <dbReference type="PIRSR" id="PIRSR000077-4"/>
    </source>
</evidence>
<evidence type="ECO:0000256" key="3">
    <source>
        <dbReference type="ARBA" id="ARBA00022982"/>
    </source>
</evidence>
<evidence type="ECO:0000256" key="1">
    <source>
        <dbReference type="ARBA" id="ARBA00008987"/>
    </source>
</evidence>
<organism evidence="11 12">
    <name type="scientific">Candidatus Roizmanbacteria bacterium CG10_big_fil_rev_8_21_14_0_10_39_6</name>
    <dbReference type="NCBI Taxonomy" id="1974853"/>
    <lineage>
        <taxon>Bacteria</taxon>
        <taxon>Candidatus Roizmaniibacteriota</taxon>
    </lineage>
</organism>
<keyword evidence="4 9" id="KW-1015">Disulfide bond</keyword>
<dbReference type="PRINTS" id="PR00421">
    <property type="entry name" value="THIOREDOXIN"/>
</dbReference>
<gene>
    <name evidence="11" type="primary">trxA</name>
    <name evidence="11" type="ORF">COU88_04000</name>
</gene>
<evidence type="ECO:0000256" key="4">
    <source>
        <dbReference type="ARBA" id="ARBA00023157"/>
    </source>
</evidence>
<keyword evidence="2" id="KW-0813">Transport</keyword>
<comment type="similarity">
    <text evidence="1 7">Belongs to the thioredoxin family.</text>
</comment>
<feature type="domain" description="Thioredoxin" evidence="10">
    <location>
        <begin position="1"/>
        <end position="105"/>
    </location>
</feature>
<dbReference type="InterPro" id="IPR017937">
    <property type="entry name" value="Thioredoxin_CS"/>
</dbReference>
<dbReference type="FunFam" id="3.40.30.10:FF:000001">
    <property type="entry name" value="Thioredoxin"/>
    <property type="match status" value="1"/>
</dbReference>
<dbReference type="PIRSF" id="PIRSF000077">
    <property type="entry name" value="Thioredoxin"/>
    <property type="match status" value="1"/>
</dbReference>
<evidence type="ECO:0000259" key="10">
    <source>
        <dbReference type="PROSITE" id="PS51352"/>
    </source>
</evidence>
<dbReference type="CDD" id="cd02947">
    <property type="entry name" value="TRX_family"/>
    <property type="match status" value="1"/>
</dbReference>
<feature type="active site" description="Nucleophile" evidence="8">
    <location>
        <position position="33"/>
    </location>
</feature>
<evidence type="ECO:0000256" key="8">
    <source>
        <dbReference type="PIRSR" id="PIRSR000077-1"/>
    </source>
</evidence>
<evidence type="ECO:0000256" key="5">
    <source>
        <dbReference type="ARBA" id="ARBA00023284"/>
    </source>
</evidence>
<dbReference type="EMBL" id="PFED01000161">
    <property type="protein sequence ID" value="PJE62620.1"/>
    <property type="molecule type" value="Genomic_DNA"/>
</dbReference>
<name>A0A2M8KRU0_9BACT</name>
<feature type="site" description="Contributes to redox potential value" evidence="8">
    <location>
        <position position="31"/>
    </location>
</feature>
<feature type="site" description="Contributes to redox potential value" evidence="8">
    <location>
        <position position="32"/>
    </location>
</feature>
<proteinExistence type="inferred from homology"/>
<dbReference type="GO" id="GO:0015035">
    <property type="term" value="F:protein-disulfide reductase activity"/>
    <property type="evidence" value="ECO:0007669"/>
    <property type="project" value="UniProtKB-UniRule"/>
</dbReference>
<dbReference type="NCBIfam" id="TIGR01068">
    <property type="entry name" value="thioredoxin"/>
    <property type="match status" value="1"/>
</dbReference>
<feature type="disulfide bond" description="Redox-active" evidence="9">
    <location>
        <begin position="30"/>
        <end position="33"/>
    </location>
</feature>
<evidence type="ECO:0000256" key="6">
    <source>
        <dbReference type="NCBIfam" id="TIGR01068"/>
    </source>
</evidence>
<dbReference type="InterPro" id="IPR013766">
    <property type="entry name" value="Thioredoxin_domain"/>
</dbReference>
<accession>A0A2M8KRU0</accession>
<dbReference type="PANTHER" id="PTHR45663:SF11">
    <property type="entry name" value="GEO12009P1"/>
    <property type="match status" value="1"/>
</dbReference>
<dbReference type="AlphaFoldDB" id="A0A2M8KRU0"/>
<dbReference type="GO" id="GO:0005737">
    <property type="term" value="C:cytoplasm"/>
    <property type="evidence" value="ECO:0007669"/>
    <property type="project" value="TreeGrafter"/>
</dbReference>
<evidence type="ECO:0000256" key="2">
    <source>
        <dbReference type="ARBA" id="ARBA00022448"/>
    </source>
</evidence>
<dbReference type="InterPro" id="IPR036249">
    <property type="entry name" value="Thioredoxin-like_sf"/>
</dbReference>
<keyword evidence="5 9" id="KW-0676">Redox-active center</keyword>
<dbReference type="PROSITE" id="PS00194">
    <property type="entry name" value="THIOREDOXIN_1"/>
    <property type="match status" value="1"/>
</dbReference>
<dbReference type="Gene3D" id="3.40.30.10">
    <property type="entry name" value="Glutaredoxin"/>
    <property type="match status" value="1"/>
</dbReference>
<comment type="caution">
    <text evidence="11">The sequence shown here is derived from an EMBL/GenBank/DDBJ whole genome shotgun (WGS) entry which is preliminary data.</text>
</comment>
<dbReference type="SUPFAM" id="SSF52833">
    <property type="entry name" value="Thioredoxin-like"/>
    <property type="match status" value="1"/>
</dbReference>
<keyword evidence="3" id="KW-0249">Electron transport</keyword>
<feature type="site" description="Deprotonates C-terminal active site Cys" evidence="8">
    <location>
        <position position="24"/>
    </location>
</feature>
<evidence type="ECO:0000256" key="7">
    <source>
        <dbReference type="PIRNR" id="PIRNR000077"/>
    </source>
</evidence>
<dbReference type="Proteomes" id="UP000229554">
    <property type="component" value="Unassembled WGS sequence"/>
</dbReference>
<sequence>MQHITDPKVFEKEVLKASKPVIVDFYADWCGPCRMLAPTIEDLDKTRKDILVVKVNVDEARDLAMQYRVMSIPTVLLFKDGKSVKQFVGVQSKNAFEDAVAELAL</sequence>
<feature type="active site" description="Nucleophile" evidence="8">
    <location>
        <position position="30"/>
    </location>
</feature>
<protein>
    <recommendedName>
        <fullName evidence="6 7">Thioredoxin</fullName>
    </recommendedName>
</protein>
<dbReference type="Pfam" id="PF00085">
    <property type="entry name" value="Thioredoxin"/>
    <property type="match status" value="1"/>
</dbReference>
<dbReference type="InterPro" id="IPR005746">
    <property type="entry name" value="Thioredoxin"/>
</dbReference>
<evidence type="ECO:0000313" key="12">
    <source>
        <dbReference type="Proteomes" id="UP000229554"/>
    </source>
</evidence>
<reference evidence="12" key="1">
    <citation type="submission" date="2017-09" db="EMBL/GenBank/DDBJ databases">
        <title>Depth-based differentiation of microbial function through sediment-hosted aquifers and enrichment of novel symbionts in the deep terrestrial subsurface.</title>
        <authorList>
            <person name="Probst A.J."/>
            <person name="Ladd B."/>
            <person name="Jarett J.K."/>
            <person name="Geller-Mcgrath D.E."/>
            <person name="Sieber C.M.K."/>
            <person name="Emerson J.B."/>
            <person name="Anantharaman K."/>
            <person name="Thomas B.C."/>
            <person name="Malmstrom R."/>
            <person name="Stieglmeier M."/>
            <person name="Klingl A."/>
            <person name="Woyke T."/>
            <person name="Ryan C.M."/>
            <person name="Banfield J.F."/>
        </authorList>
    </citation>
    <scope>NUCLEOTIDE SEQUENCE [LARGE SCALE GENOMIC DNA]</scope>
</reference>
<dbReference type="PANTHER" id="PTHR45663">
    <property type="entry name" value="GEO12009P1"/>
    <property type="match status" value="1"/>
</dbReference>